<dbReference type="AlphaFoldDB" id="A0AB34PGI0"/>
<evidence type="ECO:0000256" key="1">
    <source>
        <dbReference type="SAM" id="Phobius"/>
    </source>
</evidence>
<accession>A0AB34PGI0</accession>
<proteinExistence type="predicted"/>
<reference evidence="2 3" key="1">
    <citation type="submission" date="2014-08" db="EMBL/GenBank/DDBJ databases">
        <title>Porphyromonas crevioricanis strain:COT-253_OH1447 Genome sequencing.</title>
        <authorList>
            <person name="Wallis C."/>
            <person name="Deusch O."/>
            <person name="O'Flynn C."/>
            <person name="Davis I."/>
            <person name="Jospin G."/>
            <person name="Darling A.E."/>
            <person name="Coil D.A."/>
            <person name="Alexiev A."/>
            <person name="Horsfall A."/>
            <person name="Kirkwood N."/>
            <person name="Harris S."/>
            <person name="Eisen J.A."/>
        </authorList>
    </citation>
    <scope>NUCLEOTIDE SEQUENCE [LARGE SCALE GENOMIC DNA]</scope>
    <source>
        <strain evidence="3">COT-253 OH1447</strain>
    </source>
</reference>
<keyword evidence="1" id="KW-0812">Transmembrane</keyword>
<evidence type="ECO:0000313" key="2">
    <source>
        <dbReference type="EMBL" id="KGN95816.1"/>
    </source>
</evidence>
<gene>
    <name evidence="2" type="ORF">HQ38_02265</name>
</gene>
<comment type="caution">
    <text evidence="2">The sequence shown here is derived from an EMBL/GenBank/DDBJ whole genome shotgun (WGS) entry which is preliminary data.</text>
</comment>
<keyword evidence="1" id="KW-0472">Membrane</keyword>
<feature type="transmembrane region" description="Helical" evidence="1">
    <location>
        <begin position="48"/>
        <end position="65"/>
    </location>
</feature>
<evidence type="ECO:0000313" key="3">
    <source>
        <dbReference type="Proteomes" id="UP000030136"/>
    </source>
</evidence>
<protein>
    <submittedName>
        <fullName evidence="2">Uncharacterized protein</fullName>
    </submittedName>
</protein>
<dbReference type="Proteomes" id="UP000030136">
    <property type="component" value="Unassembled WGS sequence"/>
</dbReference>
<sequence>MWVCGFVLPFLDFLCNQRVDLLNRERGKTTYFAKLVKAKQIWFLLRKLQFLIIVVFVGIFVLAPIEARTHTTPLMIIVLVGNGNILS</sequence>
<keyword evidence="1" id="KW-1133">Transmembrane helix</keyword>
<name>A0AB34PGI0_9PORP</name>
<organism evidence="2 3">
    <name type="scientific">Porphyromonas crevioricanis</name>
    <dbReference type="NCBI Taxonomy" id="393921"/>
    <lineage>
        <taxon>Bacteria</taxon>
        <taxon>Pseudomonadati</taxon>
        <taxon>Bacteroidota</taxon>
        <taxon>Bacteroidia</taxon>
        <taxon>Bacteroidales</taxon>
        <taxon>Porphyromonadaceae</taxon>
        <taxon>Porphyromonas</taxon>
    </lineage>
</organism>
<dbReference type="EMBL" id="JQJC01000009">
    <property type="protein sequence ID" value="KGN95816.1"/>
    <property type="molecule type" value="Genomic_DNA"/>
</dbReference>